<keyword evidence="2" id="KW-0472">Membrane</keyword>
<organism evidence="3 4">
    <name type="scientific">Dyella humi</name>
    <dbReference type="NCBI Taxonomy" id="1770547"/>
    <lineage>
        <taxon>Bacteria</taxon>
        <taxon>Pseudomonadati</taxon>
        <taxon>Pseudomonadota</taxon>
        <taxon>Gammaproteobacteria</taxon>
        <taxon>Lysobacterales</taxon>
        <taxon>Rhodanobacteraceae</taxon>
        <taxon>Dyella</taxon>
    </lineage>
</organism>
<gene>
    <name evidence="3" type="ORF">ISP18_05610</name>
</gene>
<dbReference type="Proteomes" id="UP001620409">
    <property type="component" value="Unassembled WGS sequence"/>
</dbReference>
<feature type="region of interest" description="Disordered" evidence="1">
    <location>
        <begin position="104"/>
        <end position="125"/>
    </location>
</feature>
<protein>
    <submittedName>
        <fullName evidence="3">Uncharacterized protein</fullName>
    </submittedName>
</protein>
<evidence type="ECO:0000256" key="1">
    <source>
        <dbReference type="SAM" id="MobiDB-lite"/>
    </source>
</evidence>
<dbReference type="EMBL" id="JADIKI010000022">
    <property type="protein sequence ID" value="MFK2854057.1"/>
    <property type="molecule type" value="Genomic_DNA"/>
</dbReference>
<proteinExistence type="predicted"/>
<keyword evidence="2" id="KW-1133">Transmembrane helix</keyword>
<evidence type="ECO:0000256" key="2">
    <source>
        <dbReference type="SAM" id="Phobius"/>
    </source>
</evidence>
<evidence type="ECO:0000313" key="4">
    <source>
        <dbReference type="Proteomes" id="UP001620409"/>
    </source>
</evidence>
<keyword evidence="2" id="KW-0812">Transmembrane</keyword>
<sequence length="732" mass="79507">MMTSENNAKRMLTKAAAFPFCAGRAVNRDMRRVGALMLMCMGLVACSYRASDKTALQARTTASESVAIAVGESNANASIAHKETQDAQKAATFSLTEMVQDRAKPAAPIADATSSDGSKRRLVPSTERVVGDASVFLSADGAPASDDDHVDKSDASAPSTPIAKAIASDESDASAFPWAWLLAISALIAGGGVGFGLARYRQRRMTVGREIADSDDKAWEQKDVQAAPSTVLEHDVSVTPEPVALTVDGDALSVTADAATGPIPFSLLEWSYQPAEYEGREHWDVLSPVDFLPVSLSAQEASDSSLAAAAEVAEEVHFHEQSEDLPIPTLALSDHPLSQLFDQLESFALHESSDIPGLLIERGSDLPEVICTTGESAPSEVLQAWESTLRQALPDAQELMLPWLLVSTLLLRADDVNNRDAEALYAEAEEWIELSMTADHERSATWQARGIDIDLRRAKRQKGAARLLSLRAMQSQYAPQLAQGEPPLLFAWVDVLMFWAQCQFGDAALARYAEAEAICLRLSELPTSTDAAQRCRAEILRQRATIEEGGARLNSLDTAQALVDALYERVPNADNALAIAITALARGNVLPPEQAKEVYSYALMYAFMAEGEPRLRTESLQCRLAVQWAYESLPGTGVQSNVAMNLVARLEALHVQHPDTLQRMAQTYLRSSDFAHACELCESAWRSGHATPALLATWQEACLQWETVSTLPEQLVVRQQTMRQLSIASAMR</sequence>
<name>A0ABW8IFS9_9GAMM</name>
<reference evidence="3 4" key="1">
    <citation type="submission" date="2020-10" db="EMBL/GenBank/DDBJ databases">
        <title>Phylogeny of dyella-like bacteria.</title>
        <authorList>
            <person name="Fu J."/>
        </authorList>
    </citation>
    <scope>NUCLEOTIDE SEQUENCE [LARGE SCALE GENOMIC DNA]</scope>
    <source>
        <strain evidence="3 4">DHG40</strain>
    </source>
</reference>
<accession>A0ABW8IFS9</accession>
<feature type="transmembrane region" description="Helical" evidence="2">
    <location>
        <begin position="178"/>
        <end position="198"/>
    </location>
</feature>
<dbReference type="RefSeq" id="WP_380007848.1">
    <property type="nucleotide sequence ID" value="NZ_JADIKI010000022.1"/>
</dbReference>
<comment type="caution">
    <text evidence="3">The sequence shown here is derived from an EMBL/GenBank/DDBJ whole genome shotgun (WGS) entry which is preliminary data.</text>
</comment>
<evidence type="ECO:0000313" key="3">
    <source>
        <dbReference type="EMBL" id="MFK2854057.1"/>
    </source>
</evidence>
<keyword evidence="4" id="KW-1185">Reference proteome</keyword>